<dbReference type="SUPFAM" id="SSF48264">
    <property type="entry name" value="Cytochrome P450"/>
    <property type="match status" value="1"/>
</dbReference>
<name>A0ABS6P438_9PSED</name>
<dbReference type="PRINTS" id="PR00359">
    <property type="entry name" value="BP450"/>
</dbReference>
<evidence type="ECO:0000256" key="2">
    <source>
        <dbReference type="ARBA" id="ARBA00010617"/>
    </source>
</evidence>
<comment type="similarity">
    <text evidence="2 3">Belongs to the cytochrome P450 family.</text>
</comment>
<keyword evidence="3" id="KW-0503">Monooxygenase</keyword>
<evidence type="ECO:0000313" key="5">
    <source>
        <dbReference type="Proteomes" id="UP001048976"/>
    </source>
</evidence>
<keyword evidence="3" id="KW-0408">Iron</keyword>
<accession>A0ABS6P438</accession>
<evidence type="ECO:0000313" key="4">
    <source>
        <dbReference type="EMBL" id="MBV4455220.1"/>
    </source>
</evidence>
<dbReference type="InterPro" id="IPR001128">
    <property type="entry name" value="Cyt_P450"/>
</dbReference>
<comment type="caution">
    <text evidence="4">The sequence shown here is derived from an EMBL/GenBank/DDBJ whole genome shotgun (WGS) entry which is preliminary data.</text>
</comment>
<dbReference type="Gene3D" id="1.10.630.10">
    <property type="entry name" value="Cytochrome P450"/>
    <property type="match status" value="1"/>
</dbReference>
<keyword evidence="3" id="KW-0560">Oxidoreductase</keyword>
<evidence type="ECO:0000256" key="1">
    <source>
        <dbReference type="ARBA" id="ARBA00001971"/>
    </source>
</evidence>
<dbReference type="PANTHER" id="PTHR46696">
    <property type="entry name" value="P450, PUTATIVE (EUROFUNG)-RELATED"/>
    <property type="match status" value="1"/>
</dbReference>
<dbReference type="EMBL" id="JAHSTY010000002">
    <property type="protein sequence ID" value="MBV4455220.1"/>
    <property type="molecule type" value="Genomic_DNA"/>
</dbReference>
<dbReference type="InterPro" id="IPR017972">
    <property type="entry name" value="Cyt_P450_CS"/>
</dbReference>
<keyword evidence="3" id="KW-0479">Metal-binding</keyword>
<keyword evidence="5" id="KW-1185">Reference proteome</keyword>
<keyword evidence="3" id="KW-0349">Heme</keyword>
<organism evidence="4 5">
    <name type="scientific">Pseudomonas azadiae</name>
    <dbReference type="NCBI Taxonomy" id="2843612"/>
    <lineage>
        <taxon>Bacteria</taxon>
        <taxon>Pseudomonadati</taxon>
        <taxon>Pseudomonadota</taxon>
        <taxon>Gammaproteobacteria</taxon>
        <taxon>Pseudomonadales</taxon>
        <taxon>Pseudomonadaceae</taxon>
        <taxon>Pseudomonas</taxon>
    </lineage>
</organism>
<reference evidence="4" key="1">
    <citation type="submission" date="2021-06" db="EMBL/GenBank/DDBJ databases">
        <title>Updating the genus Pseudomonas: Description of 43 new species and partition of the Pseudomonas putida group.</title>
        <authorList>
            <person name="Girard L."/>
            <person name="Lood C."/>
            <person name="Vandamme P."/>
            <person name="Rokni-Zadeh H."/>
            <person name="Van Noort V."/>
            <person name="Hofte M."/>
            <person name="Lavigne R."/>
            <person name="De Mot R."/>
        </authorList>
    </citation>
    <scope>NUCLEOTIDE SEQUENCE</scope>
    <source>
        <strain evidence="4">SWRI103</strain>
    </source>
</reference>
<protein>
    <submittedName>
        <fullName evidence="4">Cytochrome P450</fullName>
    </submittedName>
</protein>
<dbReference type="InterPro" id="IPR002397">
    <property type="entry name" value="Cyt_P450_B"/>
</dbReference>
<gene>
    <name evidence="4" type="ORF">KVG91_21815</name>
</gene>
<sequence length="394" mass="42674">MTPFEAVTLADPYVYYAGLRQQNGLLFDTSLRLWIASSANAVEAVLRHPDCRVRPLNEPVPAAIAQSAAGRVFGRLMRMNEGARHLCPRMAIEPALAAVDRQGLAGIVARVVESLDDPGDNFDELMFTLPVCVIASLVGVPVCQLREVAKLTRDFVACLSPLSDDVQLGKANDAATRLSQVFSELLNNEAEGSHLLSALRNSGETRAWEDPDALIANLIGLLSQTCEATAGLIGNSLVALQRQPDLQGTLRATPLVAARLVAEVARFDPSVQNTRRFVAKRCTVEGRVLEAGDSVLVLLASANRDPGANPDPDSFLLNRPGRRTFGFGSGRHECPGRQLAMAIAAEAILAWLHRQPTSSARLYQWQYRPSLNGRIPQFEPGRRTPTLTAAIDEA</sequence>
<proteinExistence type="inferred from homology"/>
<dbReference type="Pfam" id="PF00067">
    <property type="entry name" value="p450"/>
    <property type="match status" value="1"/>
</dbReference>
<dbReference type="PROSITE" id="PS00086">
    <property type="entry name" value="CYTOCHROME_P450"/>
    <property type="match status" value="1"/>
</dbReference>
<evidence type="ECO:0000256" key="3">
    <source>
        <dbReference type="RuleBase" id="RU000461"/>
    </source>
</evidence>
<dbReference type="InterPro" id="IPR036396">
    <property type="entry name" value="Cyt_P450_sf"/>
</dbReference>
<dbReference type="RefSeq" id="WP_169377911.1">
    <property type="nucleotide sequence ID" value="NZ_JAHSTY010000002.1"/>
</dbReference>
<dbReference type="Proteomes" id="UP001048976">
    <property type="component" value="Unassembled WGS sequence"/>
</dbReference>
<dbReference type="CDD" id="cd11036">
    <property type="entry name" value="AknT-like"/>
    <property type="match status" value="1"/>
</dbReference>
<dbReference type="PANTHER" id="PTHR46696:SF1">
    <property type="entry name" value="CYTOCHROME P450 YJIB-RELATED"/>
    <property type="match status" value="1"/>
</dbReference>
<comment type="cofactor">
    <cofactor evidence="1">
        <name>heme</name>
        <dbReference type="ChEBI" id="CHEBI:30413"/>
    </cofactor>
</comment>